<dbReference type="EMBL" id="JACHIF010000001">
    <property type="protein sequence ID" value="MBB5036220.1"/>
    <property type="molecule type" value="Genomic_DNA"/>
</dbReference>
<feature type="repeat" description="TPR" evidence="1">
    <location>
        <begin position="73"/>
        <end position="106"/>
    </location>
</feature>
<sequence>MYRRCVFLFLLLTPFASAQELPPEARRYHEMLLRRPQAGTLFDRFHDTWLESAPADSLLSFLQQRSKQPEAKAADHRLLALLHARRGQDTEALKALEAALKLSPKDPDAWLEKARMQARVSDFEGALQSLKAAAEANPGEQLRIDIARQQGRALLRLNRTPEALQTWLDLAKQHPEDLDLTEDIVELMAEEGLYIEAATEAKKLVEKTRDPSEKLARQLRLGDLLLRAEKRDEALSVLEAALSQSGQDSWVEADVLSRLDEVFRREDDLEGLKKRLETLSTTQAQRVNLGIAYARVLGELGEADAAATLFLEWLARNPGRRDLQEAYIALLEDLDRIPEAATQAQILAKQHPEDKELLIRLASLQERQKDLPAAQATLASYLEKSAVNGLAPENDHLRVARLFENWGLKEAAKSAYEKLVSAHPQSVSAQEGLAHYLHRSGDDAAALLIWKGLVQKGDLEDILRAGQALLAHGQAKEAQALLVTREKDHATQPRYLGLLTQLALTNKESAKAVLWARARLALTGEASGLQEAVKLAHQAIRDAEAAPTIIAELQKQPSLTIPDRCLLAELLEEAGQSAAAETALQAPQATPAQQLMLGTQHVRLLEQRQEWKRAAEVLAQVMQLPGGMTSDRAQQLARLHRRTGAFDEALTALAEWKKISPGAVQPWLEESSILMEQGKQTAALDVLRAASRKFSEDKEILSTLASALASAGKMEEARIAYMALYEETEDPVARLRFLTPLAQMTQYAGTLPRLIEDFQQRQRQNRASPLPWLALATLHAATNNDEERRRCLYEASRLRPRDLALLSEIARIEEENGLYAEALKTLNAAASLDSTPTTRQKIASLMISNGDEEAGYRLMFELAGVATADARAIETMADTLCEHGQWERAIELLTPLLPRFPKDYRLHYLHAVALEEEGRQGEAIGAFVHLLSLHEELPEVLAAPPSATQQPQSYSAQLPNLPEGTAEWMQLPHVSHTAYQHRQKQRGSWGYGFMQVNRPTTPGLPSGWVQQPENVTNLSAMALYHLIQIGQGMKEEERSGLVKHLEVAGIREPALLLEVPMYEGQLSIPPDLLEAHPEHQALHALWLLHLNQFPGDFLPELKRCVALFKDSYPMLAFQAGVGALALNEPEADALASQVLSQSQNIPEGNGNTFNALLTAVQRRIIASNGGPPLSPELSQQVLTLAKTWSKTLYQGPDTNQQPWGAYALIMVFKALGNVEDVADLLEKENAQQLSRLSSTPRNQRYPTGYYEPQPLPALWTNLGLAPSMIELVQQLMQNNQFSYNGWMRNGPVDDETQVALTKIASHLKTPELQILMSCISGPATSAKEKLTQWLKQPGLTPDHWLFAASMAQILQDQALQITFLRELRTLGLDPALQSPVDNAVLFTALQQVNAGQPLTAEDKPFILESLERTRQAMSASQQNISLMDVAATLGFAEQAELIQKATAPRAQTARNNSSGNPFSRSHSRGQPSSLTKLEKFLTNKNSDATWTEFQQRVRRIGEIWLSADWSNADNELQSLRKMLDAQQATGPLMEKLKANPAKGWQQLQREAAFLELFGLEKEAVAAYEATLALKARNSEVQTRLAILLSRKDMDKALLHLSAIPRQDLNLALQRLSLEMNPRSQSGRVIEHRLAVIRLMAAYIEKNLDPKRRLEPSLLGVFAQMPNYAQQGEYGNVSFRGLHEVSRAAQNLSEAAQKAKDQLSAAHGELCLALMKIPMLAQCGFGPYAGLALKEGQPTEMLETLARDILNRQILARRYTPNIGYWFGRSPTRFGENGNQIAMPQPEDILLRGMVARGEKEKIESDFFSLVKRALGSTTEKQMRAYAQLLTCPEAEFLAVARDWQRSHADRGYSGTSQEITRIWGQRGFSTPIHEIYLERLKNPNYGIQTQELTTYIRMIAQTGKADEASRFIIQIRDLWLGKDREKRRQDLNQFVQQQLTNRRHFSPYNPSSTSTRWQNYFSLLSEVIRRGPQSIGIRAAQEDGLMDEPGLFSQVCGNLFDEEQIFGPTAELLVTLDALHFTGSARDFRLWFNQKGNQYTALQTLINRMDDSDPRIKKARDQLLEALKTRQPQTFGTDLLTSLTSSNSQNQGQVFKAFLMRRGKELPDLPAIAKLELSAFIAQQGSNFTRFFDDETRALLEPLNAAEREWALEKADLILAASTWEQTRMDDYNNDELLSKILQDVAFVNVEKARRLLKHCLVLLKQTPAQIQANANQDGPVSQLLARMGRVPQLMREVLAIAEAEKFNGEWTRQYLYALEGYDILNQPAHILALFTGTPFVEKAENFRGLVIPGGSEGLAMIRLLTQLRSRNNTKILTLLTTTLQERPSPTFGEKLARAALESSPTALENFIRANQADLRLLPTAEAVGLLNSLTSTNSKYAELHLMSEELQATLLPLFQARAAEDKKVLESFLDAPSLASSGQYLGNNQELAPKLRRYIRVSPKEARQVYEKLTLLIAAESRTQTGNSPSHTPLSNWLNQCAVIPELFQMAMERAESEGLLNEMDWLNNTLGSLHVEGQMDQSAKLLAFFNNSPFLNEAQTFRTYSLIGNSKSSFLAYLATIIKGKKNFPALILESLGERPETFGIKLLRCLLNEQPRKELAAFVKSHSDEITQMPAVSRADFDLLLESELSPLIVYAGDSPILHVLLQKQRERAEDTRMTLLTLSDNEGIQNRSQNNLLAQDLALIAQHNPNGVKNVVQHLVSLLSKTESNDANKNNPVRTKLGSFLQNLKLDPGLWPWMAQEAQKQGIDQHSEWLGVAYCGNYFQGRETDSAFILDAFARSGFFHEAADFNPLPGLGGTAYSSLLHFCIARLKLEDINADLQDYLAQQKSRTFGMDLLLALTESDRNQALNDFAKRRAKDFALLPAESKTLLMTALEVSWTSLRTSQEFPPEVREALQSVLEARQKKENSLLDSLLAAKDLGSLKMPEQLLYSNTKTLIRKLVAEKNQAQALQVFNKVSELLEASPMSRNMIPAPSDNTGRTLRSSFLLNCITPADYEMLAFGIQAFNADKSGQLAHSGWAVDYNWAFYLHQRWQAYGGRADPALALEKLMEELHSWLKDEPIPLMALAFHGLLTYASQADRQAFLQWSEKLPAAHPCKALARELEIAAKLYLEAYPEGISPQGTCAIRGHTAHEPLWSHYRKVIMNEKLNPQVRLALGHHLCVTYPWAIPGEVVMPLTRLLATENLQGHAVKSNTLAAVMRCFGRLPVTAEWRETAQMLWDGWVKKQNAKRDPSGRPVMFGVSFEARFAMLHLAGKMKNDAWIDVMLSKQASYMLQNRSIIAVLVDAGYPEKAAALLKEHHASMHAWQSGIYTWHPDMRKQLPAFLAACKDPQLALLGELIVLQASDPHPALLRAFKEPETLAKRIGKLAPKILKTRFTHDDIQMHAVSMVANYAPLAALDHLGDCCTEASNKISVQDLITLEDSGIRAMQEYILSTHFVRQALQGNLKPWIEAITTLTQGESADSYTSRSTLTDLINYPADAITALWERGEGRNAKLWLPFFEKYLLLGRAQQSYQMETAISFAYFLATQTEGGLEAWKKTLSPQQIKQYEDMLSKNDRILILADSYVGEKGSPARLKDEQRVKLMVSLFPSLRRTQNYPLLEKIQNKYQLLTHAEMMAQAQALHESGNPKWMRTYQLIESSWTAGAAAKAEPLFDLMLADKDLKPMDKNLILMRKAAFQIRLGKKAAAATTLTEIDTDKPAPLMPEEMQNLQRMLNALQ</sequence>
<evidence type="ECO:0000313" key="5">
    <source>
        <dbReference type="EMBL" id="MBB5036220.1"/>
    </source>
</evidence>
<keyword evidence="2" id="KW-0175">Coiled coil</keyword>
<dbReference type="PROSITE" id="PS50005">
    <property type="entry name" value="TPR"/>
    <property type="match status" value="2"/>
</dbReference>
<feature type="region of interest" description="Disordered" evidence="3">
    <location>
        <begin position="1446"/>
        <end position="1473"/>
    </location>
</feature>
<dbReference type="GO" id="GO:0006383">
    <property type="term" value="P:transcription by RNA polymerase III"/>
    <property type="evidence" value="ECO:0007669"/>
    <property type="project" value="InterPro"/>
</dbReference>
<dbReference type="Pfam" id="PF13428">
    <property type="entry name" value="TPR_14"/>
    <property type="match status" value="1"/>
</dbReference>
<feature type="signal peptide" evidence="4">
    <location>
        <begin position="1"/>
        <end position="18"/>
    </location>
</feature>
<keyword evidence="6" id="KW-1185">Reference proteome</keyword>
<evidence type="ECO:0000256" key="1">
    <source>
        <dbReference type="PROSITE-ProRule" id="PRU00339"/>
    </source>
</evidence>
<keyword evidence="1" id="KW-0802">TPR repeat</keyword>
<dbReference type="SUPFAM" id="SSF48452">
    <property type="entry name" value="TPR-like"/>
    <property type="match status" value="4"/>
</dbReference>
<dbReference type="InterPro" id="IPR011990">
    <property type="entry name" value="TPR-like_helical_dom_sf"/>
</dbReference>
<reference evidence="5 6" key="1">
    <citation type="submission" date="2020-08" db="EMBL/GenBank/DDBJ databases">
        <title>Genomic Encyclopedia of Type Strains, Phase IV (KMG-IV): sequencing the most valuable type-strain genomes for metagenomic binning, comparative biology and taxonomic classification.</title>
        <authorList>
            <person name="Goeker M."/>
        </authorList>
    </citation>
    <scope>NUCLEOTIDE SEQUENCE [LARGE SCALE GENOMIC DNA]</scope>
    <source>
        <strain evidence="5 6">DSM 12251</strain>
    </source>
</reference>
<dbReference type="InterPro" id="IPR019734">
    <property type="entry name" value="TPR_rpt"/>
</dbReference>
<dbReference type="Proteomes" id="UP000534294">
    <property type="component" value="Unassembled WGS sequence"/>
</dbReference>
<evidence type="ECO:0000256" key="4">
    <source>
        <dbReference type="SAM" id="SignalP"/>
    </source>
</evidence>
<dbReference type="InterPro" id="IPR039340">
    <property type="entry name" value="Tfc4/TFIIIC-102/Sfc4"/>
</dbReference>
<evidence type="ECO:0000256" key="2">
    <source>
        <dbReference type="SAM" id="Coils"/>
    </source>
</evidence>
<feature type="chain" id="PRO_5031548638" evidence="4">
    <location>
        <begin position="19"/>
        <end position="3725"/>
    </location>
</feature>
<protein>
    <submittedName>
        <fullName evidence="5">Tetratricopeptide (TPR) repeat protein</fullName>
    </submittedName>
</protein>
<evidence type="ECO:0000313" key="6">
    <source>
        <dbReference type="Proteomes" id="UP000534294"/>
    </source>
</evidence>
<name>A0A7W7YHC4_9BACT</name>
<dbReference type="Gene3D" id="1.25.40.10">
    <property type="entry name" value="Tetratricopeptide repeat domain"/>
    <property type="match status" value="3"/>
</dbReference>
<dbReference type="PANTHER" id="PTHR23082:SF0">
    <property type="entry name" value="GENERAL TRANSCRIPTION FACTOR 3C POLYPEPTIDE 3"/>
    <property type="match status" value="1"/>
</dbReference>
<evidence type="ECO:0000256" key="3">
    <source>
        <dbReference type="SAM" id="MobiDB-lite"/>
    </source>
</evidence>
<feature type="repeat" description="TPR" evidence="1">
    <location>
        <begin position="107"/>
        <end position="140"/>
    </location>
</feature>
<gene>
    <name evidence="5" type="ORF">HNQ64_000454</name>
</gene>
<dbReference type="GO" id="GO:0000127">
    <property type="term" value="C:transcription factor TFIIIC complex"/>
    <property type="evidence" value="ECO:0007669"/>
    <property type="project" value="TreeGrafter"/>
</dbReference>
<comment type="caution">
    <text evidence="5">The sequence shown here is derived from an EMBL/GenBank/DDBJ whole genome shotgun (WGS) entry which is preliminary data.</text>
</comment>
<dbReference type="PANTHER" id="PTHR23082">
    <property type="entry name" value="TRANSCRIPTION INITIATION FACTOR IIIC TFIIIC , POLYPEPTIDE 3-RELATED"/>
    <property type="match status" value="1"/>
</dbReference>
<dbReference type="Pfam" id="PF13432">
    <property type="entry name" value="TPR_16"/>
    <property type="match status" value="3"/>
</dbReference>
<keyword evidence="4" id="KW-0732">Signal</keyword>
<feature type="compositionally biased region" description="Polar residues" evidence="3">
    <location>
        <begin position="1452"/>
        <end position="1473"/>
    </location>
</feature>
<proteinExistence type="predicted"/>
<accession>A0A7W7YHC4</accession>
<dbReference type="SMART" id="SM00028">
    <property type="entry name" value="TPR"/>
    <property type="match status" value="11"/>
</dbReference>
<feature type="coiled-coil region" evidence="2">
    <location>
        <begin position="1681"/>
        <end position="1708"/>
    </location>
</feature>
<organism evidence="5 6">
    <name type="scientific">Prosthecobacter dejongeii</name>
    <dbReference type="NCBI Taxonomy" id="48465"/>
    <lineage>
        <taxon>Bacteria</taxon>
        <taxon>Pseudomonadati</taxon>
        <taxon>Verrucomicrobiota</taxon>
        <taxon>Verrucomicrobiia</taxon>
        <taxon>Verrucomicrobiales</taxon>
        <taxon>Verrucomicrobiaceae</taxon>
        <taxon>Prosthecobacter</taxon>
    </lineage>
</organism>